<organism evidence="2 3">
    <name type="scientific">Pelagomonas calceolata</name>
    <dbReference type="NCBI Taxonomy" id="35677"/>
    <lineage>
        <taxon>Eukaryota</taxon>
        <taxon>Sar</taxon>
        <taxon>Stramenopiles</taxon>
        <taxon>Ochrophyta</taxon>
        <taxon>Pelagophyceae</taxon>
        <taxon>Pelagomonadales</taxon>
        <taxon>Pelagomonadaceae</taxon>
        <taxon>Pelagomonas</taxon>
    </lineage>
</organism>
<feature type="region of interest" description="Disordered" evidence="1">
    <location>
        <begin position="1"/>
        <end position="44"/>
    </location>
</feature>
<protein>
    <submittedName>
        <fullName evidence="2">Uncharacterized protein</fullName>
    </submittedName>
</protein>
<dbReference type="AlphaFoldDB" id="A0A8J2SKH9"/>
<reference evidence="2" key="1">
    <citation type="submission" date="2021-11" db="EMBL/GenBank/DDBJ databases">
        <authorList>
            <consortium name="Genoscope - CEA"/>
            <person name="William W."/>
        </authorList>
    </citation>
    <scope>NUCLEOTIDE SEQUENCE</scope>
</reference>
<feature type="compositionally biased region" description="Low complexity" evidence="1">
    <location>
        <begin position="199"/>
        <end position="211"/>
    </location>
</feature>
<gene>
    <name evidence="2" type="ORF">PECAL_2P11840</name>
</gene>
<evidence type="ECO:0000256" key="1">
    <source>
        <dbReference type="SAM" id="MobiDB-lite"/>
    </source>
</evidence>
<feature type="compositionally biased region" description="Basic residues" evidence="1">
    <location>
        <begin position="212"/>
        <end position="222"/>
    </location>
</feature>
<evidence type="ECO:0000313" key="2">
    <source>
        <dbReference type="EMBL" id="CAH0368134.1"/>
    </source>
</evidence>
<comment type="caution">
    <text evidence="2">The sequence shown here is derived from an EMBL/GenBank/DDBJ whole genome shotgun (WGS) entry which is preliminary data.</text>
</comment>
<accession>A0A8J2SKH9</accession>
<feature type="region of interest" description="Disordered" evidence="1">
    <location>
        <begin position="172"/>
        <end position="222"/>
    </location>
</feature>
<evidence type="ECO:0000313" key="3">
    <source>
        <dbReference type="Proteomes" id="UP000789595"/>
    </source>
</evidence>
<feature type="non-terminal residue" evidence="2">
    <location>
        <position position="1"/>
    </location>
</feature>
<sequence length="222" mass="24509">PARHAVYSGALASVGRPRRSRAQAKKAPAAQRVGGRDDALRRRSQRTSSGFSVLTYLRAQVEIAGGSVGGKALMLREPVRRDRIVTILPSGKVRPSSTLRPLYSFPHVGRKRISEETGAARRGQLCRGPPYGFRRVQGFALTSYCNDGARHAADHHVSRRCQNFHFTAASLSPTQVRGTGRGQGRRHGRRRRQRRGADAGRAAAGRRSPAAHVRRARRRRRA</sequence>
<feature type="compositionally biased region" description="Basic residues" evidence="1">
    <location>
        <begin position="183"/>
        <end position="194"/>
    </location>
</feature>
<dbReference type="Proteomes" id="UP000789595">
    <property type="component" value="Unassembled WGS sequence"/>
</dbReference>
<proteinExistence type="predicted"/>
<dbReference type="EMBL" id="CAKKNE010000002">
    <property type="protein sequence ID" value="CAH0368134.1"/>
    <property type="molecule type" value="Genomic_DNA"/>
</dbReference>
<keyword evidence="3" id="KW-1185">Reference proteome</keyword>
<feature type="non-terminal residue" evidence="2">
    <location>
        <position position="222"/>
    </location>
</feature>
<name>A0A8J2SKH9_9STRA</name>